<dbReference type="Gene3D" id="2.170.200.10">
    <property type="entry name" value="Papillomavirus E2 early protein domain"/>
    <property type="match status" value="1"/>
</dbReference>
<dbReference type="Gene3D" id="3.30.70.330">
    <property type="match status" value="1"/>
</dbReference>
<evidence type="ECO:0000256" key="9">
    <source>
        <dbReference type="ARBA" id="ARBA00023125"/>
    </source>
</evidence>
<dbReference type="InterPro" id="IPR001866">
    <property type="entry name" value="PPV_E2_N"/>
</dbReference>
<comment type="similarity">
    <text evidence="2">Belongs to the papillomaviridae E8^E2C protein family.</text>
</comment>
<evidence type="ECO:0000256" key="10">
    <source>
        <dbReference type="ARBA" id="ARBA00023159"/>
    </source>
</evidence>
<dbReference type="GO" id="GO:0006351">
    <property type="term" value="P:DNA-templated transcription"/>
    <property type="evidence" value="ECO:0007669"/>
    <property type="project" value="UniProtKB-UniRule"/>
</dbReference>
<dbReference type="EMBL" id="MF327538">
    <property type="protein sequence ID" value="ASH99072.1"/>
    <property type="molecule type" value="Genomic_DNA"/>
</dbReference>
<evidence type="ECO:0000256" key="3">
    <source>
        <dbReference type="ARBA" id="ARBA00022491"/>
    </source>
</evidence>
<organism evidence="16 17">
    <name type="scientific">Ailuropoda melanoleuca papillomavirus 4</name>
    <dbReference type="NCBI Taxonomy" id="2016453"/>
    <lineage>
        <taxon>Viruses</taxon>
        <taxon>Monodnaviria</taxon>
        <taxon>Shotokuvirae</taxon>
        <taxon>Cossaviricota</taxon>
        <taxon>Papovaviricetes</taxon>
        <taxon>Zurhausenvirales</taxon>
        <taxon>Papillomaviridae</taxon>
        <taxon>Firstpapillomavirinae</taxon>
        <taxon>Dyonupapillomavirus</taxon>
        <taxon>Dyonupapillomavirus 1</taxon>
    </lineage>
</organism>
<comment type="PTM">
    <text evidence="12">Phosphorylated.</text>
</comment>
<evidence type="ECO:0000259" key="14">
    <source>
        <dbReference type="Pfam" id="PF00508"/>
    </source>
</evidence>
<dbReference type="GO" id="GO:0006275">
    <property type="term" value="P:regulation of DNA replication"/>
    <property type="evidence" value="ECO:0007669"/>
    <property type="project" value="UniProtKB-UniRule"/>
</dbReference>
<keyword evidence="5 12" id="KW-0597">Phosphoprotein</keyword>
<keyword evidence="11 12" id="KW-0804">Transcription</keyword>
<comment type="similarity">
    <text evidence="12">Belongs to the papillomaviridae E2 protein family.</text>
</comment>
<evidence type="ECO:0000256" key="12">
    <source>
        <dbReference type="HAMAP-Rule" id="MF_04001"/>
    </source>
</evidence>
<evidence type="ECO:0000259" key="15">
    <source>
        <dbReference type="Pfam" id="PF00511"/>
    </source>
</evidence>
<evidence type="ECO:0000256" key="11">
    <source>
        <dbReference type="ARBA" id="ARBA00023163"/>
    </source>
</evidence>
<dbReference type="Gene3D" id="1.10.287.30">
    <property type="entry name" value="E2 (early) protein, N terminal domain, subdomain 1"/>
    <property type="match status" value="1"/>
</dbReference>
<comment type="subcellular location">
    <subcellularLocation>
        <location evidence="1 12">Host nucleus</location>
    </subcellularLocation>
</comment>
<keyword evidence="7 12" id="KW-0235">DNA replication</keyword>
<dbReference type="GO" id="GO:0000166">
    <property type="term" value="F:nucleotide binding"/>
    <property type="evidence" value="ECO:0007669"/>
    <property type="project" value="UniProtKB-UniRule"/>
</dbReference>
<feature type="compositionally biased region" description="Polar residues" evidence="13">
    <location>
        <begin position="213"/>
        <end position="222"/>
    </location>
</feature>
<dbReference type="GO" id="GO:0003700">
    <property type="term" value="F:DNA-binding transcription factor activity"/>
    <property type="evidence" value="ECO:0007669"/>
    <property type="project" value="UniProtKB-UniRule"/>
</dbReference>
<evidence type="ECO:0000256" key="13">
    <source>
        <dbReference type="SAM" id="MobiDB-lite"/>
    </source>
</evidence>
<evidence type="ECO:0000256" key="7">
    <source>
        <dbReference type="ARBA" id="ARBA00022705"/>
    </source>
</evidence>
<dbReference type="HAMAP" id="MF_04001">
    <property type="entry name" value="PPV_E2"/>
    <property type="match status" value="1"/>
</dbReference>
<keyword evidence="10 12" id="KW-0010">Activator</keyword>
<feature type="compositionally biased region" description="Low complexity" evidence="13">
    <location>
        <begin position="199"/>
        <end position="208"/>
    </location>
</feature>
<evidence type="ECO:0000256" key="1">
    <source>
        <dbReference type="ARBA" id="ARBA00004147"/>
    </source>
</evidence>
<keyword evidence="9 12" id="KW-0238">DNA-binding</keyword>
<proteinExistence type="inferred from homology"/>
<evidence type="ECO:0000256" key="6">
    <source>
        <dbReference type="ARBA" id="ARBA00022562"/>
    </source>
</evidence>
<comment type="caution">
    <text evidence="12">Lacks conserved residue(s) required for the propagation of feature annotation.</text>
</comment>
<evidence type="ECO:0000256" key="2">
    <source>
        <dbReference type="ARBA" id="ARBA00007794"/>
    </source>
</evidence>
<dbReference type="GO" id="GO:0006260">
    <property type="term" value="P:DNA replication"/>
    <property type="evidence" value="ECO:0007669"/>
    <property type="project" value="UniProtKB-KW"/>
</dbReference>
<feature type="region of interest" description="DNA-binding domain" evidence="12">
    <location>
        <begin position="298"/>
        <end position="380"/>
    </location>
</feature>
<sequence length="380" mass="43767">METLNELLDYVQDQLLILYETNSNKIADQIKHWHLNRKENVLLYYARKNGITRLGMRPIPSLQVSHQKARAAIEQELMLQSLGKSNFGSEKWTLQDTSKERLLAEPRYCFKKGGKEIDVRFDNKAENITRYTLWDWIYYQDDNDKWQKTEGQVDERGLFYLDQAGVKVYYVNFEEESKKYGKTGAYEVLHKLTKNAISTSSFRSSSGGESEHPTSSGLSSRHSTPRKKIHSPGRRTRRYRRRASPCVSRGRRERESPPKEHPARRLLPPSPGEVGGCHHTSQAGAGGRLERLVQEARDPPLLVLGGNPNSLKCLRFRLRKGYGGLFDTVSTTWQWTNVRDPKVNHRMLVAFTDTQQREQFLLKVPLPKSVSHFFGSFNGL</sequence>
<evidence type="ECO:0000313" key="17">
    <source>
        <dbReference type="Proteomes" id="UP000201393"/>
    </source>
</evidence>
<keyword evidence="6 12" id="KW-1048">Host nucleus</keyword>
<dbReference type="Proteomes" id="UP000201393">
    <property type="component" value="Segment"/>
</dbReference>
<name>A0A220IGF8_9PAPI</name>
<dbReference type="OrthoDB" id="9824at10239"/>
<evidence type="ECO:0000256" key="8">
    <source>
        <dbReference type="ARBA" id="ARBA00023015"/>
    </source>
</evidence>
<evidence type="ECO:0000313" key="16">
    <source>
        <dbReference type="EMBL" id="ASH99072.1"/>
    </source>
</evidence>
<evidence type="ECO:0000256" key="5">
    <source>
        <dbReference type="ARBA" id="ARBA00022553"/>
    </source>
</evidence>
<feature type="region of interest" description="Disordered" evidence="13">
    <location>
        <begin position="199"/>
        <end position="284"/>
    </location>
</feature>
<reference evidence="17" key="1">
    <citation type="submission" date="2017-06" db="EMBL/GenBank/DDBJ databases">
        <title>Comparison of the viromes in a wild diseased and healthy captive giant pandas.</title>
        <authorList>
            <person name="Zhang W."/>
        </authorList>
    </citation>
    <scope>NUCLEOTIDE SEQUENCE [LARGE SCALE GENOMIC DNA]</scope>
    <source>
        <strain evidence="17">gpam004</strain>
    </source>
</reference>
<feature type="compositionally biased region" description="Basic and acidic residues" evidence="13">
    <location>
        <begin position="250"/>
        <end position="263"/>
    </location>
</feature>
<keyword evidence="8 12" id="KW-0805">Transcription regulation</keyword>
<dbReference type="SUPFAM" id="SSF54957">
    <property type="entry name" value="Viral DNA-binding domain"/>
    <property type="match status" value="1"/>
</dbReference>
<accession>A0A220IGF8</accession>
<dbReference type="InterPro" id="IPR033668">
    <property type="entry name" value="Reg_prot_E2"/>
</dbReference>
<dbReference type="InterPro" id="IPR000427">
    <property type="entry name" value="Papillomavirus_E2_C"/>
</dbReference>
<dbReference type="SUPFAM" id="SSF51332">
    <property type="entry name" value="E2 regulatory, transactivation domain"/>
    <property type="match status" value="1"/>
</dbReference>
<comment type="subunit">
    <text evidence="12">Binds DNA as homodimer. Interacts with protein E1; this interaction greatly increases E1 DNA-binding activity. Interacts with protein L1; this interaction enhances E2-dependent replication and transcription activation. Interacts with protein L2; this interaction inhibits E2 transcriptional activity but not DNA replication function E2. Interacts with protein E7; this interaction inhibits E7 oncogenic activity. Interacts with host TAF1; this interaction modulates E2-dependent transcriptional regulation. Interacts with host BRD4; this interaction mediates E2 transcriptional activation function. Additionally, the interaction with host BRD4 on mitotic chromosomes mediates tethering of the viral genome. Interacts with host TOPBP1; this interaction is required for optimal viral DNA replication.</text>
</comment>
<dbReference type="GO" id="GO:0042025">
    <property type="term" value="C:host cell nucleus"/>
    <property type="evidence" value="ECO:0007669"/>
    <property type="project" value="UniProtKB-SubCell"/>
</dbReference>
<dbReference type="InterPro" id="IPR012677">
    <property type="entry name" value="Nucleotide-bd_a/b_plait_sf"/>
</dbReference>
<dbReference type="InterPro" id="IPR035975">
    <property type="entry name" value="E2/EBNA1_C_sf"/>
</dbReference>
<feature type="compositionally biased region" description="Basic residues" evidence="13">
    <location>
        <begin position="223"/>
        <end position="243"/>
    </location>
</feature>
<dbReference type="GO" id="GO:0003677">
    <property type="term" value="F:DNA binding"/>
    <property type="evidence" value="ECO:0007669"/>
    <property type="project" value="UniProtKB-UniRule"/>
</dbReference>
<dbReference type="GO" id="GO:0039693">
    <property type="term" value="P:viral DNA genome replication"/>
    <property type="evidence" value="ECO:0007669"/>
    <property type="project" value="UniProtKB-UniRule"/>
</dbReference>
<dbReference type="Pfam" id="PF00511">
    <property type="entry name" value="PPV_E2_C"/>
    <property type="match status" value="1"/>
</dbReference>
<dbReference type="InterPro" id="IPR042504">
    <property type="entry name" value="Regulatory_protein_E2_N_2"/>
</dbReference>
<dbReference type="Pfam" id="PF00508">
    <property type="entry name" value="PPV_E2_N"/>
    <property type="match status" value="1"/>
</dbReference>
<protein>
    <recommendedName>
        <fullName evidence="12">Regulatory protein E2</fullName>
    </recommendedName>
</protein>
<dbReference type="InterPro" id="IPR036050">
    <property type="entry name" value="Regulatory_protein_E2_N"/>
</dbReference>
<evidence type="ECO:0000256" key="4">
    <source>
        <dbReference type="ARBA" id="ARBA00022518"/>
    </source>
</evidence>
<comment type="function">
    <text evidence="12">Plays a role in the initiation of viral DNA replication. A dimer of E2 interacts with a dimer of E1 in order to improve specificity of E1 DNA binding activity. Once the complex recognizes and binds DNA at specific sites, the E2 dimer is removed from DNA. E2 also regulates viral transcription through binding to the E2RE response element (5'-ACCNNNNNNGGT-3') present in multiple copies in the regulatory regions of the viral genome. Activates or represses transcription depending on E2RE's position with regards to proximal promoter elements including the TATA-box. Repression occurs by sterically hindering the assembly of the transcription initiation complex.</text>
</comment>
<gene>
    <name evidence="12" type="primary">E2</name>
</gene>
<dbReference type="InterPro" id="IPR042503">
    <property type="entry name" value="Regulatory_protein_E2_N_1"/>
</dbReference>
<feature type="domain" description="Papillomavirus E2 N-terminal" evidence="14">
    <location>
        <begin position="1"/>
        <end position="192"/>
    </location>
</feature>
<keyword evidence="4 12" id="KW-0244">Early protein</keyword>
<feature type="domain" description="Papillomavirus E2 C-terminal" evidence="15">
    <location>
        <begin position="300"/>
        <end position="376"/>
    </location>
</feature>
<keyword evidence="3 12" id="KW-0678">Repressor</keyword>